<dbReference type="RefSeq" id="WP_085256985.1">
    <property type="nucleotide sequence ID" value="NZ_AP022573.1"/>
</dbReference>
<sequence length="105" mass="10901">MAYLALIVVNVMAALSALTGFWLTARYFISDDKDGTGAITTRGPWAARRGPILVAVGIGLGFLANFAQNHIPPSPASDVVVPSNATDLCDNNDGLFGLCGAGQLH</sequence>
<keyword evidence="3" id="KW-1185">Reference proteome</keyword>
<evidence type="ECO:0000313" key="3">
    <source>
        <dbReference type="Proteomes" id="UP000193387"/>
    </source>
</evidence>
<feature type="transmembrane region" description="Helical" evidence="1">
    <location>
        <begin position="6"/>
        <end position="29"/>
    </location>
</feature>
<name>A0AAJ3TTW6_9MYCO</name>
<gene>
    <name evidence="2" type="ORF">AWC23_01130</name>
</gene>
<organism evidence="2 3">
    <name type="scientific">Mycobacterium saskatchewanense</name>
    <dbReference type="NCBI Taxonomy" id="220927"/>
    <lineage>
        <taxon>Bacteria</taxon>
        <taxon>Bacillati</taxon>
        <taxon>Actinomycetota</taxon>
        <taxon>Actinomycetes</taxon>
        <taxon>Mycobacteriales</taxon>
        <taxon>Mycobacteriaceae</taxon>
        <taxon>Mycobacterium</taxon>
        <taxon>Mycobacterium simiae complex</taxon>
    </lineage>
</organism>
<keyword evidence="1" id="KW-1133">Transmembrane helix</keyword>
<dbReference type="Proteomes" id="UP000193387">
    <property type="component" value="Unassembled WGS sequence"/>
</dbReference>
<dbReference type="EMBL" id="LQPR01000045">
    <property type="protein sequence ID" value="ORW69529.1"/>
    <property type="molecule type" value="Genomic_DNA"/>
</dbReference>
<evidence type="ECO:0000313" key="2">
    <source>
        <dbReference type="EMBL" id="ORW69529.1"/>
    </source>
</evidence>
<keyword evidence="1" id="KW-0812">Transmembrane</keyword>
<protein>
    <submittedName>
        <fullName evidence="2">Uncharacterized protein</fullName>
    </submittedName>
</protein>
<dbReference type="AlphaFoldDB" id="A0AAJ3TTW6"/>
<proteinExistence type="predicted"/>
<reference evidence="2 3" key="1">
    <citation type="submission" date="2016-01" db="EMBL/GenBank/DDBJ databases">
        <title>The new phylogeny of the genus Mycobacterium.</title>
        <authorList>
            <person name="Tarcisio F."/>
            <person name="Conor M."/>
            <person name="Antonella G."/>
            <person name="Elisabetta G."/>
            <person name="Giulia F.S."/>
            <person name="Sara T."/>
            <person name="Anna F."/>
            <person name="Clotilde B."/>
            <person name="Roberto B."/>
            <person name="Veronica D.S."/>
            <person name="Fabio R."/>
            <person name="Monica P."/>
            <person name="Olivier J."/>
            <person name="Enrico T."/>
            <person name="Nicola S."/>
        </authorList>
    </citation>
    <scope>NUCLEOTIDE SEQUENCE [LARGE SCALE GENOMIC DNA]</scope>
    <source>
        <strain evidence="2 3">DSM 44616</strain>
    </source>
</reference>
<feature type="transmembrane region" description="Helical" evidence="1">
    <location>
        <begin position="50"/>
        <end position="67"/>
    </location>
</feature>
<comment type="caution">
    <text evidence="2">The sequence shown here is derived from an EMBL/GenBank/DDBJ whole genome shotgun (WGS) entry which is preliminary data.</text>
</comment>
<accession>A0AAJ3TTW6</accession>
<keyword evidence="1" id="KW-0472">Membrane</keyword>
<evidence type="ECO:0000256" key="1">
    <source>
        <dbReference type="SAM" id="Phobius"/>
    </source>
</evidence>